<organism evidence="1 2">
    <name type="scientific">Sporomusa sphaeroides DSM 2875</name>
    <dbReference type="NCBI Taxonomy" id="1337886"/>
    <lineage>
        <taxon>Bacteria</taxon>
        <taxon>Bacillati</taxon>
        <taxon>Bacillota</taxon>
        <taxon>Negativicutes</taxon>
        <taxon>Selenomonadales</taxon>
        <taxon>Sporomusaceae</taxon>
        <taxon>Sporomusa</taxon>
    </lineage>
</organism>
<protein>
    <recommendedName>
        <fullName evidence="3">DUF1540 domain-containing protein</fullName>
    </recommendedName>
</protein>
<proteinExistence type="predicted"/>
<keyword evidence="2" id="KW-1185">Reference proteome</keyword>
<evidence type="ECO:0008006" key="3">
    <source>
        <dbReference type="Google" id="ProtNLM"/>
    </source>
</evidence>
<dbReference type="RefSeq" id="WP_075755271.1">
    <property type="nucleotide sequence ID" value="NZ_CP146991.1"/>
</dbReference>
<comment type="caution">
    <text evidence="1">The sequence shown here is derived from an EMBL/GenBank/DDBJ whole genome shotgun (WGS) entry which is preliminary data.</text>
</comment>
<dbReference type="EMBL" id="FCOW01000001">
    <property type="protein sequence ID" value="CVK17547.1"/>
    <property type="molecule type" value="Genomic_DNA"/>
</dbReference>
<reference evidence="1 2" key="1">
    <citation type="submission" date="2016-01" db="EMBL/GenBank/DDBJ databases">
        <authorList>
            <person name="Brown R."/>
        </authorList>
    </citation>
    <scope>NUCLEOTIDE SEQUENCE [LARGE SCALE GENOMIC DNA]</scope>
    <source>
        <strain evidence="1">Sporomusa sphaeroides DSM 2875</strain>
    </source>
</reference>
<accession>A0ABM9VXH8</accession>
<name>A0ABM9VXH8_9FIRM</name>
<evidence type="ECO:0000313" key="2">
    <source>
        <dbReference type="Proteomes" id="UP000245702"/>
    </source>
</evidence>
<sequence length="70" mass="8006">MPDKSKIIDFRQAKSKREQSNETVAVCMVEQCRWNDGNGGCRHDAEHFLIEFYQGIAQCTFFEKQGGSFG</sequence>
<gene>
    <name evidence="1" type="ORF">SSPH_00181</name>
</gene>
<dbReference type="Proteomes" id="UP000245702">
    <property type="component" value="Unassembled WGS sequence"/>
</dbReference>
<evidence type="ECO:0000313" key="1">
    <source>
        <dbReference type="EMBL" id="CVK17547.1"/>
    </source>
</evidence>